<evidence type="ECO:0000256" key="5">
    <source>
        <dbReference type="RuleBase" id="RU004417"/>
    </source>
</evidence>
<dbReference type="InterPro" id="IPR014362">
    <property type="entry name" value="Glu_DH"/>
</dbReference>
<dbReference type="Gene3D" id="3.40.50.720">
    <property type="entry name" value="NAD(P)-binding Rossmann-like Domain"/>
    <property type="match status" value="1"/>
</dbReference>
<comment type="caution">
    <text evidence="7">The sequence shown here is derived from an EMBL/GenBank/DDBJ whole genome shotgun (WGS) entry which is preliminary data.</text>
</comment>
<dbReference type="SUPFAM" id="SSF51735">
    <property type="entry name" value="NAD(P)-binding Rossmann-fold domains"/>
    <property type="match status" value="1"/>
</dbReference>
<dbReference type="CDD" id="cd01076">
    <property type="entry name" value="NAD_bind_1_Glu_DH"/>
    <property type="match status" value="1"/>
</dbReference>
<dbReference type="PIRSF" id="PIRSF000185">
    <property type="entry name" value="Glu_DH"/>
    <property type="match status" value="1"/>
</dbReference>
<dbReference type="InterPro" id="IPR036291">
    <property type="entry name" value="NAD(P)-bd_dom_sf"/>
</dbReference>
<comment type="similarity">
    <text evidence="1 4 5">Belongs to the Glu/Leu/Phe/Val dehydrogenases family.</text>
</comment>
<evidence type="ECO:0000313" key="8">
    <source>
        <dbReference type="Proteomes" id="UP001519289"/>
    </source>
</evidence>
<dbReference type="PANTHER" id="PTHR11606:SF13">
    <property type="entry name" value="GLUTAMATE DEHYDROGENASE 1, MITOCHONDRIAL"/>
    <property type="match status" value="1"/>
</dbReference>
<dbReference type="Pfam" id="PF00208">
    <property type="entry name" value="ELFV_dehydrog"/>
    <property type="match status" value="1"/>
</dbReference>
<feature type="domain" description="Glutamate/phenylalanine/leucine/valine/L-tryptophan dehydrogenase C-terminal" evidence="6">
    <location>
        <begin position="182"/>
        <end position="413"/>
    </location>
</feature>
<dbReference type="GO" id="GO:0004352">
    <property type="term" value="F:glutamate dehydrogenase (NAD+) activity"/>
    <property type="evidence" value="ECO:0007669"/>
    <property type="project" value="UniProtKB-EC"/>
</dbReference>
<dbReference type="Proteomes" id="UP001519289">
    <property type="component" value="Unassembled WGS sequence"/>
</dbReference>
<gene>
    <name evidence="7" type="ORF">J2Z79_000543</name>
</gene>
<protein>
    <recommendedName>
        <fullName evidence="2 4">Glutamate dehydrogenase</fullName>
    </recommendedName>
</protein>
<keyword evidence="8" id="KW-1185">Reference proteome</keyword>
<dbReference type="PROSITE" id="PS00074">
    <property type="entry name" value="GLFV_DEHYDROGENASE"/>
    <property type="match status" value="1"/>
</dbReference>
<sequence>MTGQEFFRDTQETIRQAVAKLGHSENVYKVLRNPRRTLEVHIAVTMPDGSIETFLGYRSQHAAVFGPFKGGVRFHPNVNKEEVEALAILMTLKNAVLGLPYGGAKGGVICDPTTLPASVVEQIARGYVRGLKDMIGPEKDIPAPDVNTNSRIMGWMLDEYLKQATAIDFSVFTGKSLNLGGIEGRTGATGLGVAYVTREACRVRGINLRGARVAVQGFGNVGRGAVQALSEMGARIVAVTDVTGGVYRAEGLDVAALSAYAQANRGVAGFPGGAPLTNEELFALPVDVLVPAALEGQITAEVAKKVQAPVIVEGANGPTTPEGAKVLADRGILHVPDILANGGGVTVSYFEWVQGQQGGLRWSERTVHRRLDRYMTDAFNNVLSYSKRFDVSMRDAAYLYAVDRLATGMIERGWVPN</sequence>
<dbReference type="InterPro" id="IPR033922">
    <property type="entry name" value="NAD_bind_Glu_DH"/>
</dbReference>
<dbReference type="PANTHER" id="PTHR11606">
    <property type="entry name" value="GLUTAMATE DEHYDROGENASE"/>
    <property type="match status" value="1"/>
</dbReference>
<dbReference type="InterPro" id="IPR006096">
    <property type="entry name" value="Glu/Leu/Phe/Val/Trp_DH_C"/>
</dbReference>
<organism evidence="7 8">
    <name type="scientific">Symbiobacterium terraclitae</name>
    <dbReference type="NCBI Taxonomy" id="557451"/>
    <lineage>
        <taxon>Bacteria</taxon>
        <taxon>Bacillati</taxon>
        <taxon>Bacillota</taxon>
        <taxon>Clostridia</taxon>
        <taxon>Eubacteriales</taxon>
        <taxon>Symbiobacteriaceae</taxon>
        <taxon>Symbiobacterium</taxon>
    </lineage>
</organism>
<dbReference type="PRINTS" id="PR00082">
    <property type="entry name" value="GLFDHDRGNASE"/>
</dbReference>
<dbReference type="SUPFAM" id="SSF53223">
    <property type="entry name" value="Aminoacid dehydrogenase-like, N-terminal domain"/>
    <property type="match status" value="1"/>
</dbReference>
<keyword evidence="3 4" id="KW-0560">Oxidoreductase</keyword>
<dbReference type="Pfam" id="PF02812">
    <property type="entry name" value="ELFV_dehydrog_N"/>
    <property type="match status" value="1"/>
</dbReference>
<evidence type="ECO:0000313" key="7">
    <source>
        <dbReference type="EMBL" id="MBP2017169.1"/>
    </source>
</evidence>
<evidence type="ECO:0000259" key="6">
    <source>
        <dbReference type="SMART" id="SM00839"/>
    </source>
</evidence>
<dbReference type="InterPro" id="IPR006097">
    <property type="entry name" value="Glu/Leu/Phe/Val/Trp_DH_dimer"/>
</dbReference>
<evidence type="ECO:0000256" key="2">
    <source>
        <dbReference type="ARBA" id="ARBA00012896"/>
    </source>
</evidence>
<accession>A0ABS4JNR9</accession>
<evidence type="ECO:0000256" key="3">
    <source>
        <dbReference type="ARBA" id="ARBA00023002"/>
    </source>
</evidence>
<dbReference type="SMART" id="SM00839">
    <property type="entry name" value="ELFV_dehydrog"/>
    <property type="match status" value="1"/>
</dbReference>
<name>A0ABS4JNR9_9FIRM</name>
<dbReference type="InterPro" id="IPR033524">
    <property type="entry name" value="Glu/Leu/Phe/Val_DH_AS"/>
</dbReference>
<dbReference type="InterPro" id="IPR046346">
    <property type="entry name" value="Aminoacid_DH-like_N_sf"/>
</dbReference>
<dbReference type="RefSeq" id="WP_209465319.1">
    <property type="nucleotide sequence ID" value="NZ_JAGGLG010000003.1"/>
</dbReference>
<evidence type="ECO:0000256" key="4">
    <source>
        <dbReference type="PIRNR" id="PIRNR000185"/>
    </source>
</evidence>
<evidence type="ECO:0000256" key="1">
    <source>
        <dbReference type="ARBA" id="ARBA00006382"/>
    </source>
</evidence>
<dbReference type="Gene3D" id="3.40.50.10860">
    <property type="entry name" value="Leucine Dehydrogenase, chain A, domain 1"/>
    <property type="match status" value="1"/>
</dbReference>
<dbReference type="EMBL" id="JAGGLG010000003">
    <property type="protein sequence ID" value="MBP2017169.1"/>
    <property type="molecule type" value="Genomic_DNA"/>
</dbReference>
<proteinExistence type="inferred from homology"/>
<dbReference type="InterPro" id="IPR006095">
    <property type="entry name" value="Glu/Leu/Phe/Val/Trp_DH"/>
</dbReference>
<reference evidence="7 8" key="1">
    <citation type="submission" date="2021-03" db="EMBL/GenBank/DDBJ databases">
        <title>Genomic Encyclopedia of Type Strains, Phase IV (KMG-IV): sequencing the most valuable type-strain genomes for metagenomic binning, comparative biology and taxonomic classification.</title>
        <authorList>
            <person name="Goeker M."/>
        </authorList>
    </citation>
    <scope>NUCLEOTIDE SEQUENCE [LARGE SCALE GENOMIC DNA]</scope>
    <source>
        <strain evidence="7 8">DSM 27138</strain>
    </source>
</reference>